<reference evidence="1" key="1">
    <citation type="submission" date="2022-12" db="EMBL/GenBank/DDBJ databases">
        <authorList>
            <person name="Bing R.G."/>
            <person name="Willard D.J."/>
            <person name="Manesh M.J.H."/>
            <person name="Laemthong T."/>
            <person name="Crosby J.R."/>
            <person name="Kelly R.M."/>
        </authorList>
    </citation>
    <scope>NUCLEOTIDE SEQUENCE</scope>
    <source>
        <strain evidence="1">DSM 8990</strain>
    </source>
</reference>
<proteinExistence type="predicted"/>
<sequence>MKSYDSIAVYYRKFYNVFFDRVSIIRFLKKIFYKFNISKKSKILDVGCGTGSLLRLLARMGFGHLYGVDRSSRMIKIAGCVLLSDNVKLYNEDFLKFDSKHRFDVILSTVDVLNHIDRKHLLKYLKKVKKLLSGDGIFIFDLNTQEYLERLAKRKKAVKRIKDMLLYWKFNKAGQKIIIHFSVIDRNRTVYDKIIQYIYREEEVEKLLEKSGFLIVEKVYDYKSSVKTSFCSKVCYVCKKI</sequence>
<organism evidence="1 2">
    <name type="scientific">Caldicellulosiruptor morganii</name>
    <dbReference type="NCBI Taxonomy" id="1387555"/>
    <lineage>
        <taxon>Bacteria</taxon>
        <taxon>Bacillati</taxon>
        <taxon>Bacillota</taxon>
        <taxon>Bacillota incertae sedis</taxon>
        <taxon>Caldicellulosiruptorales</taxon>
        <taxon>Caldicellulosiruptoraceae</taxon>
        <taxon>Caldicellulosiruptor</taxon>
    </lineage>
</organism>
<keyword evidence="1" id="KW-0808">Transferase</keyword>
<accession>A0ABY7BPK8</accession>
<dbReference type="SUPFAM" id="SSF53335">
    <property type="entry name" value="S-adenosyl-L-methionine-dependent methyltransferases"/>
    <property type="match status" value="1"/>
</dbReference>
<dbReference type="GO" id="GO:0008168">
    <property type="term" value="F:methyltransferase activity"/>
    <property type="evidence" value="ECO:0007669"/>
    <property type="project" value="UniProtKB-KW"/>
</dbReference>
<dbReference type="Gene3D" id="2.20.25.110">
    <property type="entry name" value="S-adenosyl-L-methionine-dependent methyltransferases"/>
    <property type="match status" value="1"/>
</dbReference>
<evidence type="ECO:0000313" key="2">
    <source>
        <dbReference type="Proteomes" id="UP001164909"/>
    </source>
</evidence>
<keyword evidence="2" id="KW-1185">Reference proteome</keyword>
<dbReference type="RefSeq" id="WP_045170313.1">
    <property type="nucleotide sequence ID" value="NZ_CP113865.1"/>
</dbReference>
<dbReference type="EMBL" id="CP113865">
    <property type="protein sequence ID" value="WAM34378.1"/>
    <property type="molecule type" value="Genomic_DNA"/>
</dbReference>
<dbReference type="Proteomes" id="UP001164909">
    <property type="component" value="Chromosome"/>
</dbReference>
<dbReference type="Pfam" id="PF13489">
    <property type="entry name" value="Methyltransf_23"/>
    <property type="match status" value="1"/>
</dbReference>
<dbReference type="PANTHER" id="PTHR43861">
    <property type="entry name" value="TRANS-ACONITATE 2-METHYLTRANSFERASE-RELATED"/>
    <property type="match status" value="1"/>
</dbReference>
<protein>
    <submittedName>
        <fullName evidence="1">Class I SAM-dependent methyltransferase</fullName>
    </submittedName>
</protein>
<keyword evidence="1" id="KW-0489">Methyltransferase</keyword>
<gene>
    <name evidence="1" type="ORF">OTK00_000567</name>
</gene>
<dbReference type="Gene3D" id="3.40.50.150">
    <property type="entry name" value="Vaccinia Virus protein VP39"/>
    <property type="match status" value="1"/>
</dbReference>
<evidence type="ECO:0000313" key="1">
    <source>
        <dbReference type="EMBL" id="WAM34378.1"/>
    </source>
</evidence>
<dbReference type="PANTHER" id="PTHR43861:SF6">
    <property type="entry name" value="METHYLTRANSFERASE TYPE 11"/>
    <property type="match status" value="1"/>
</dbReference>
<dbReference type="InterPro" id="IPR029063">
    <property type="entry name" value="SAM-dependent_MTases_sf"/>
</dbReference>
<name>A0ABY7BPK8_9FIRM</name>
<dbReference type="GO" id="GO:0032259">
    <property type="term" value="P:methylation"/>
    <property type="evidence" value="ECO:0007669"/>
    <property type="project" value="UniProtKB-KW"/>
</dbReference>
<dbReference type="CDD" id="cd02440">
    <property type="entry name" value="AdoMet_MTases"/>
    <property type="match status" value="1"/>
</dbReference>